<protein>
    <submittedName>
        <fullName evidence="1">Uncharacterized protein</fullName>
    </submittedName>
</protein>
<proteinExistence type="predicted"/>
<dbReference type="InterPro" id="IPR036259">
    <property type="entry name" value="MFS_trans_sf"/>
</dbReference>
<accession>A0A822ZIU3</accession>
<evidence type="ECO:0000313" key="2">
    <source>
        <dbReference type="Proteomes" id="UP000607653"/>
    </source>
</evidence>
<organism evidence="1 2">
    <name type="scientific">Nelumbo nucifera</name>
    <name type="common">Sacred lotus</name>
    <dbReference type="NCBI Taxonomy" id="4432"/>
    <lineage>
        <taxon>Eukaryota</taxon>
        <taxon>Viridiplantae</taxon>
        <taxon>Streptophyta</taxon>
        <taxon>Embryophyta</taxon>
        <taxon>Tracheophyta</taxon>
        <taxon>Spermatophyta</taxon>
        <taxon>Magnoliopsida</taxon>
        <taxon>Proteales</taxon>
        <taxon>Nelumbonaceae</taxon>
        <taxon>Nelumbo</taxon>
    </lineage>
</organism>
<dbReference type="Gene3D" id="1.20.1250.20">
    <property type="entry name" value="MFS general substrate transporter like domains"/>
    <property type="match status" value="1"/>
</dbReference>
<keyword evidence="2" id="KW-1185">Reference proteome</keyword>
<comment type="caution">
    <text evidence="1">The sequence shown here is derived from an EMBL/GenBank/DDBJ whole genome shotgun (WGS) entry which is preliminary data.</text>
</comment>
<gene>
    <name evidence="1" type="ORF">HUJ06_001166</name>
</gene>
<sequence>MAGMLVSMSCYITAFLVEVGRLKVMKHRKNVNPIPMKMFLLVPQFCLLGVMQGLTEDGLNVFFSDQVSSKPMKRHAGPIKESEDSSESTKRYAGPFNEFVLGIESFISIPVVKFLPRGLEFGHSNESSLIKSYGTLFLSSFLNFLYTWFISNRCYRACSSG</sequence>
<dbReference type="AlphaFoldDB" id="A0A822ZIU3"/>
<reference evidence="1 2" key="1">
    <citation type="journal article" date="2020" name="Mol. Biol. Evol.">
        <title>Distinct Expression and Methylation Patterns for Genes with Different Fates following a Single Whole-Genome Duplication in Flowering Plants.</title>
        <authorList>
            <person name="Shi T."/>
            <person name="Rahmani R.S."/>
            <person name="Gugger P.F."/>
            <person name="Wang M."/>
            <person name="Li H."/>
            <person name="Zhang Y."/>
            <person name="Li Z."/>
            <person name="Wang Q."/>
            <person name="Van de Peer Y."/>
            <person name="Marchal K."/>
            <person name="Chen J."/>
        </authorList>
    </citation>
    <scope>NUCLEOTIDE SEQUENCE [LARGE SCALE GENOMIC DNA]</scope>
    <source>
        <tissue evidence="1">Leaf</tissue>
    </source>
</reference>
<dbReference type="EMBL" id="DUZY01000006">
    <property type="protein sequence ID" value="DAD42936.1"/>
    <property type="molecule type" value="Genomic_DNA"/>
</dbReference>
<name>A0A822ZIU3_NELNU</name>
<dbReference type="Proteomes" id="UP000607653">
    <property type="component" value="Unassembled WGS sequence"/>
</dbReference>
<evidence type="ECO:0000313" key="1">
    <source>
        <dbReference type="EMBL" id="DAD42936.1"/>
    </source>
</evidence>